<organism evidence="4 5">
    <name type="scientific">Chlamydomonas eustigma</name>
    <dbReference type="NCBI Taxonomy" id="1157962"/>
    <lineage>
        <taxon>Eukaryota</taxon>
        <taxon>Viridiplantae</taxon>
        <taxon>Chlorophyta</taxon>
        <taxon>core chlorophytes</taxon>
        <taxon>Chlorophyceae</taxon>
        <taxon>CS clade</taxon>
        <taxon>Chlamydomonadales</taxon>
        <taxon>Chlamydomonadaceae</taxon>
        <taxon>Chlamydomonas</taxon>
    </lineage>
</organism>
<gene>
    <name evidence="4" type="ORF">CEUSTIGMA_g7784.t1</name>
</gene>
<evidence type="ECO:0000313" key="4">
    <source>
        <dbReference type="EMBL" id="GAX80345.1"/>
    </source>
</evidence>
<keyword evidence="5" id="KW-1185">Reference proteome</keyword>
<dbReference type="SMART" id="SM00876">
    <property type="entry name" value="BATS"/>
    <property type="match status" value="1"/>
</dbReference>
<dbReference type="Proteomes" id="UP000232323">
    <property type="component" value="Unassembled WGS sequence"/>
</dbReference>
<dbReference type="STRING" id="1157962.A0A250XB77"/>
<sequence length="232" mass="25753">MSSLTSVRVTTMPCIGPEHHAHALTGPHTILVPRMRPADSSELSITPNPVDNFKELVAIIRIAVPYTGMILSTRESPEMRAELLKVGIRKMSAGSKTDVGAYHRDQTLATEENLGEMTGQFSLQDHRSNPEVVKDLMVNGYVPSWCTACYRKGRTGEHFMKIAKAGNIHSFCHPNSILSLQEYLKDYGSEKMQKIGAELNAKEKDSGLTDSAKRMLERKMEKVQKGAHDVCL</sequence>
<comment type="cofactor">
    <cofactor evidence="1">
        <name>[4Fe-4S] cluster</name>
        <dbReference type="ChEBI" id="CHEBI:49883"/>
    </cofactor>
</comment>
<dbReference type="Pfam" id="PF06968">
    <property type="entry name" value="BATS"/>
    <property type="match status" value="1"/>
</dbReference>
<accession>A0A250XB77</accession>
<reference evidence="4 5" key="1">
    <citation type="submission" date="2017-08" db="EMBL/GenBank/DDBJ databases">
        <title>Acidophilic green algal genome provides insights into adaptation to an acidic environment.</title>
        <authorList>
            <person name="Hirooka S."/>
            <person name="Hirose Y."/>
            <person name="Kanesaki Y."/>
            <person name="Higuchi S."/>
            <person name="Fujiwara T."/>
            <person name="Onuma R."/>
            <person name="Era A."/>
            <person name="Ohbayashi R."/>
            <person name="Uzuka A."/>
            <person name="Nozaki H."/>
            <person name="Yoshikawa H."/>
            <person name="Miyagishima S.Y."/>
        </authorList>
    </citation>
    <scope>NUCLEOTIDE SEQUENCE [LARGE SCALE GENOMIC DNA]</scope>
    <source>
        <strain evidence="4 5">NIES-2499</strain>
    </source>
</reference>
<dbReference type="PANTHER" id="PTHR43583:SF2">
    <property type="entry name" value="THIAZOLE BIOSYNTHESIS PROTEIN"/>
    <property type="match status" value="1"/>
</dbReference>
<evidence type="ECO:0000259" key="3">
    <source>
        <dbReference type="SMART" id="SM00876"/>
    </source>
</evidence>
<dbReference type="Gene3D" id="3.20.20.70">
    <property type="entry name" value="Aldolase class I"/>
    <property type="match status" value="1"/>
</dbReference>
<keyword evidence="2" id="KW-0408">Iron</keyword>
<keyword evidence="2" id="KW-0411">Iron-sulfur</keyword>
<evidence type="ECO:0000256" key="2">
    <source>
        <dbReference type="ARBA" id="ARBA00022485"/>
    </source>
</evidence>
<dbReference type="InterPro" id="IPR034428">
    <property type="entry name" value="ThiH/NoCL/HydG-like"/>
</dbReference>
<keyword evidence="2" id="KW-0004">4Fe-4S</keyword>
<evidence type="ECO:0000313" key="5">
    <source>
        <dbReference type="Proteomes" id="UP000232323"/>
    </source>
</evidence>
<dbReference type="OrthoDB" id="10261561at2759"/>
<dbReference type="GO" id="GO:0051539">
    <property type="term" value="F:4 iron, 4 sulfur cluster binding"/>
    <property type="evidence" value="ECO:0007669"/>
    <property type="project" value="UniProtKB-KW"/>
</dbReference>
<protein>
    <recommendedName>
        <fullName evidence="3">Biotin and thiamin synthesis-associated domain-containing protein</fullName>
    </recommendedName>
</protein>
<evidence type="ECO:0000256" key="1">
    <source>
        <dbReference type="ARBA" id="ARBA00001966"/>
    </source>
</evidence>
<dbReference type="PANTHER" id="PTHR43583">
    <property type="entry name" value="2-IMINOACETATE SYNTHASE"/>
    <property type="match status" value="1"/>
</dbReference>
<name>A0A250XB77_9CHLO</name>
<dbReference type="InterPro" id="IPR013785">
    <property type="entry name" value="Aldolase_TIM"/>
</dbReference>
<feature type="domain" description="Biotin and thiamin synthesis-associated" evidence="3">
    <location>
        <begin position="32"/>
        <end position="143"/>
    </location>
</feature>
<keyword evidence="2" id="KW-0479">Metal-binding</keyword>
<dbReference type="EMBL" id="BEGY01000051">
    <property type="protein sequence ID" value="GAX80345.1"/>
    <property type="molecule type" value="Genomic_DNA"/>
</dbReference>
<proteinExistence type="predicted"/>
<dbReference type="AlphaFoldDB" id="A0A250XB77"/>
<dbReference type="InterPro" id="IPR010722">
    <property type="entry name" value="BATS_dom"/>
</dbReference>
<comment type="caution">
    <text evidence="4">The sequence shown here is derived from an EMBL/GenBank/DDBJ whole genome shotgun (WGS) entry which is preliminary data.</text>
</comment>